<dbReference type="Pfam" id="PF13489">
    <property type="entry name" value="Methyltransf_23"/>
    <property type="match status" value="1"/>
</dbReference>
<dbReference type="OrthoDB" id="540004at2759"/>
<dbReference type="PANTHER" id="PTHR45036">
    <property type="entry name" value="METHYLTRANSFERASE LIKE 7B"/>
    <property type="match status" value="1"/>
</dbReference>
<dbReference type="AlphaFoldDB" id="A0A0H2REF0"/>
<reference evidence="1 2" key="1">
    <citation type="submission" date="2015-04" db="EMBL/GenBank/DDBJ databases">
        <title>Complete genome sequence of Schizopora paradoxa KUC8140, a cosmopolitan wood degrader in East Asia.</title>
        <authorList>
            <consortium name="DOE Joint Genome Institute"/>
            <person name="Min B."/>
            <person name="Park H."/>
            <person name="Jang Y."/>
            <person name="Kim J.-J."/>
            <person name="Kim K.H."/>
            <person name="Pangilinan J."/>
            <person name="Lipzen A."/>
            <person name="Riley R."/>
            <person name="Grigoriev I.V."/>
            <person name="Spatafora J.W."/>
            <person name="Choi I.-G."/>
        </authorList>
    </citation>
    <scope>NUCLEOTIDE SEQUENCE [LARGE SCALE GENOMIC DNA]</scope>
    <source>
        <strain evidence="1 2">KUC8140</strain>
    </source>
</reference>
<dbReference type="PANTHER" id="PTHR45036:SF1">
    <property type="entry name" value="METHYLTRANSFERASE LIKE 7A"/>
    <property type="match status" value="1"/>
</dbReference>
<dbReference type="EMBL" id="KQ086033">
    <property type="protein sequence ID" value="KLO10194.1"/>
    <property type="molecule type" value="Genomic_DNA"/>
</dbReference>
<dbReference type="Gene3D" id="3.40.50.150">
    <property type="entry name" value="Vaccinia Virus protein VP39"/>
    <property type="match status" value="1"/>
</dbReference>
<protein>
    <recommendedName>
        <fullName evidence="3">S-adenosyl-L-methionine-dependent methyltransferase</fullName>
    </recommendedName>
</protein>
<proteinExistence type="predicted"/>
<dbReference type="InParanoid" id="A0A0H2REF0"/>
<keyword evidence="2" id="KW-1185">Reference proteome</keyword>
<evidence type="ECO:0000313" key="2">
    <source>
        <dbReference type="Proteomes" id="UP000053477"/>
    </source>
</evidence>
<evidence type="ECO:0000313" key="1">
    <source>
        <dbReference type="EMBL" id="KLO10194.1"/>
    </source>
</evidence>
<dbReference type="STRING" id="27342.A0A0H2REF0"/>
<evidence type="ECO:0008006" key="3">
    <source>
        <dbReference type="Google" id="ProtNLM"/>
    </source>
</evidence>
<sequence length="296" mass="33136">MKLFGIIKALSLYQDLKAAIKVAFMPTLKAILREPTLLFRPLEVRRAFMAHVWTAFGGNADAWMREDKEKLVRPNASGVVFDLGAGYGHLTHYLDKERVMAYVALEPNVYMHEKLRKLARASGFVEEDGTFLLIGLSAEDIVGIQGALADWTLTHEERHRALGIQWTSIGQVQVNTIVSILSLCSVPNPERTLRALVHELLAPGGQLVFFEHVRNPRADIAFWQDVVTPVWRYFFDGCVVGVDGVGVVRAAGRTTEGDDETNEDGWATMEVWGKEGEEEDSLFWHQAGRCVKKAVE</sequence>
<gene>
    <name evidence="1" type="ORF">SCHPADRAFT_943022</name>
</gene>
<accession>A0A0H2REF0</accession>
<dbReference type="InterPro" id="IPR029063">
    <property type="entry name" value="SAM-dependent_MTases_sf"/>
</dbReference>
<name>A0A0H2REF0_9AGAM</name>
<dbReference type="Proteomes" id="UP000053477">
    <property type="component" value="Unassembled WGS sequence"/>
</dbReference>
<dbReference type="InterPro" id="IPR052356">
    <property type="entry name" value="Thiol_S-MT"/>
</dbReference>
<organism evidence="1 2">
    <name type="scientific">Schizopora paradoxa</name>
    <dbReference type="NCBI Taxonomy" id="27342"/>
    <lineage>
        <taxon>Eukaryota</taxon>
        <taxon>Fungi</taxon>
        <taxon>Dikarya</taxon>
        <taxon>Basidiomycota</taxon>
        <taxon>Agaricomycotina</taxon>
        <taxon>Agaricomycetes</taxon>
        <taxon>Hymenochaetales</taxon>
        <taxon>Schizoporaceae</taxon>
        <taxon>Schizopora</taxon>
    </lineage>
</organism>
<dbReference type="SUPFAM" id="SSF53335">
    <property type="entry name" value="S-adenosyl-L-methionine-dependent methyltransferases"/>
    <property type="match status" value="1"/>
</dbReference>